<feature type="transmembrane region" description="Helical" evidence="1">
    <location>
        <begin position="126"/>
        <end position="150"/>
    </location>
</feature>
<evidence type="ECO:0000256" key="1">
    <source>
        <dbReference type="SAM" id="Phobius"/>
    </source>
</evidence>
<accession>A0A2R6S5A1</accession>
<feature type="transmembrane region" description="Helical" evidence="1">
    <location>
        <begin position="92"/>
        <end position="114"/>
    </location>
</feature>
<comment type="caution">
    <text evidence="2">The sequence shown here is derived from an EMBL/GenBank/DDBJ whole genome shotgun (WGS) entry which is preliminary data.</text>
</comment>
<keyword evidence="3" id="KW-1185">Reference proteome</keyword>
<feature type="transmembrane region" description="Helical" evidence="1">
    <location>
        <begin position="213"/>
        <end position="235"/>
    </location>
</feature>
<dbReference type="AlphaFoldDB" id="A0A2R6S5A1"/>
<protein>
    <submittedName>
        <fullName evidence="2">Uncharacterized protein</fullName>
    </submittedName>
</protein>
<reference evidence="2 3" key="1">
    <citation type="submission" date="2018-02" db="EMBL/GenBank/DDBJ databases">
        <title>Genome sequence of the basidiomycete white-rot fungus Phlebia centrifuga.</title>
        <authorList>
            <person name="Granchi Z."/>
            <person name="Peng M."/>
            <person name="de Vries R.P."/>
            <person name="Hilden K."/>
            <person name="Makela M.R."/>
            <person name="Grigoriev I."/>
            <person name="Riley R."/>
        </authorList>
    </citation>
    <scope>NUCLEOTIDE SEQUENCE [LARGE SCALE GENOMIC DNA]</scope>
    <source>
        <strain evidence="2 3">FBCC195</strain>
    </source>
</reference>
<feature type="transmembrane region" description="Helical" evidence="1">
    <location>
        <begin position="61"/>
        <end position="85"/>
    </location>
</feature>
<name>A0A2R6S5A1_9APHY</name>
<organism evidence="2 3">
    <name type="scientific">Hermanssonia centrifuga</name>
    <dbReference type="NCBI Taxonomy" id="98765"/>
    <lineage>
        <taxon>Eukaryota</taxon>
        <taxon>Fungi</taxon>
        <taxon>Dikarya</taxon>
        <taxon>Basidiomycota</taxon>
        <taxon>Agaricomycotina</taxon>
        <taxon>Agaricomycetes</taxon>
        <taxon>Polyporales</taxon>
        <taxon>Meruliaceae</taxon>
        <taxon>Hermanssonia</taxon>
    </lineage>
</organism>
<sequence>MSAVPTITSEPQLDAKIAAELQGPHVGMDIEPSEPQLPAEPVQGDAAPPANTRKVGLTVRFAAYTSIFICMSTFVGCMLAILFALRAITVTLVGFVLVTGYDYFTVGLPGFFVLNDSYLVHWQTAALGAGLIGFVCGPVVTLAMGGVAFVKRARGKLDEASKSEHMKMKRNFHSVVKAGCSFVFFDVALGALMLPVGSFASERYLSAFGEENLFMAAPVRCIAIGVLGGVVPRVISIMWKLAKGKKGGEIQLPADDLAKDSEKQPLPIV</sequence>
<keyword evidence="1" id="KW-0472">Membrane</keyword>
<evidence type="ECO:0000313" key="2">
    <source>
        <dbReference type="EMBL" id="PSS37432.1"/>
    </source>
</evidence>
<feature type="transmembrane region" description="Helical" evidence="1">
    <location>
        <begin position="171"/>
        <end position="193"/>
    </location>
</feature>
<keyword evidence="1" id="KW-0812">Transmembrane</keyword>
<proteinExistence type="predicted"/>
<keyword evidence="1" id="KW-1133">Transmembrane helix</keyword>
<dbReference type="EMBL" id="MLYV02000043">
    <property type="protein sequence ID" value="PSS37432.1"/>
    <property type="molecule type" value="Genomic_DNA"/>
</dbReference>
<gene>
    <name evidence="2" type="ORF">PHLCEN_2v736</name>
</gene>
<evidence type="ECO:0000313" key="3">
    <source>
        <dbReference type="Proteomes" id="UP000186601"/>
    </source>
</evidence>
<dbReference type="Proteomes" id="UP000186601">
    <property type="component" value="Unassembled WGS sequence"/>
</dbReference>